<dbReference type="GO" id="GO:0007411">
    <property type="term" value="P:axon guidance"/>
    <property type="evidence" value="ECO:0007669"/>
    <property type="project" value="TreeGrafter"/>
</dbReference>
<dbReference type="PANTHER" id="PTHR44170:SF6">
    <property type="entry name" value="CONTACTIN"/>
    <property type="match status" value="1"/>
</dbReference>
<dbReference type="SUPFAM" id="SSF49265">
    <property type="entry name" value="Fibronectin type III"/>
    <property type="match status" value="2"/>
</dbReference>
<feature type="signal peptide" evidence="9">
    <location>
        <begin position="1"/>
        <end position="19"/>
    </location>
</feature>
<dbReference type="FunFam" id="2.60.40.10:FF:000005">
    <property type="entry name" value="Neuronal cell adhesion molecule"/>
    <property type="match status" value="1"/>
</dbReference>
<dbReference type="GO" id="GO:0030424">
    <property type="term" value="C:axon"/>
    <property type="evidence" value="ECO:0007669"/>
    <property type="project" value="TreeGrafter"/>
</dbReference>
<evidence type="ECO:0000259" key="10">
    <source>
        <dbReference type="PROSITE" id="PS50835"/>
    </source>
</evidence>
<dbReference type="CDD" id="cd00063">
    <property type="entry name" value="FN3"/>
    <property type="match status" value="4"/>
</dbReference>
<dbReference type="AlphaFoldDB" id="A0AAJ6YRW0"/>
<keyword evidence="12" id="KW-1185">Reference proteome</keyword>
<evidence type="ECO:0000256" key="4">
    <source>
        <dbReference type="ARBA" id="ARBA00023136"/>
    </source>
</evidence>
<dbReference type="FunFam" id="2.60.40.10:FF:000035">
    <property type="entry name" value="Contactin 1"/>
    <property type="match status" value="1"/>
</dbReference>
<dbReference type="SMART" id="SM00060">
    <property type="entry name" value="FN3"/>
    <property type="match status" value="4"/>
</dbReference>
<organism evidence="12 13">
    <name type="scientific">Ceratosolen solmsi marchali</name>
    <dbReference type="NCBI Taxonomy" id="326594"/>
    <lineage>
        <taxon>Eukaryota</taxon>
        <taxon>Metazoa</taxon>
        <taxon>Ecdysozoa</taxon>
        <taxon>Arthropoda</taxon>
        <taxon>Hexapoda</taxon>
        <taxon>Insecta</taxon>
        <taxon>Pterygota</taxon>
        <taxon>Neoptera</taxon>
        <taxon>Endopterygota</taxon>
        <taxon>Hymenoptera</taxon>
        <taxon>Apocrita</taxon>
        <taxon>Proctotrupomorpha</taxon>
        <taxon>Chalcidoidea</taxon>
        <taxon>Agaonidae</taxon>
        <taxon>Agaoninae</taxon>
        <taxon>Ceratosolen</taxon>
    </lineage>
</organism>
<dbReference type="FunFam" id="2.60.40.10:FF:000004">
    <property type="entry name" value="DCC isoform 1"/>
    <property type="match status" value="1"/>
</dbReference>
<reference evidence="13" key="1">
    <citation type="submission" date="2025-08" db="UniProtKB">
        <authorList>
            <consortium name="RefSeq"/>
        </authorList>
    </citation>
    <scope>IDENTIFICATION</scope>
</reference>
<comment type="subcellular location">
    <subcellularLocation>
        <location evidence="1">Cell membrane</location>
    </subcellularLocation>
</comment>
<feature type="domain" description="Ig-like" evidence="10">
    <location>
        <begin position="191"/>
        <end position="292"/>
    </location>
</feature>
<dbReference type="GeneID" id="105366336"/>
<dbReference type="InterPro" id="IPR003599">
    <property type="entry name" value="Ig_sub"/>
</dbReference>
<dbReference type="SMART" id="SM00409">
    <property type="entry name" value="IG"/>
    <property type="match status" value="6"/>
</dbReference>
<dbReference type="PROSITE" id="PS50835">
    <property type="entry name" value="IG_LIKE"/>
    <property type="match status" value="6"/>
</dbReference>
<evidence type="ECO:0000256" key="9">
    <source>
        <dbReference type="SAM" id="SignalP"/>
    </source>
</evidence>
<keyword evidence="9" id="KW-0732">Signal</keyword>
<dbReference type="SUPFAM" id="SSF56436">
    <property type="entry name" value="C-type lectin-like"/>
    <property type="match status" value="1"/>
</dbReference>
<evidence type="ECO:0000256" key="2">
    <source>
        <dbReference type="ARBA" id="ARBA00022475"/>
    </source>
</evidence>
<proteinExistence type="predicted"/>
<dbReference type="CDD" id="cd00096">
    <property type="entry name" value="Ig"/>
    <property type="match status" value="1"/>
</dbReference>
<keyword evidence="6" id="KW-0325">Glycoprotein</keyword>
<feature type="domain" description="Ig-like" evidence="10">
    <location>
        <begin position="491"/>
        <end position="586"/>
    </location>
</feature>
<dbReference type="PANTHER" id="PTHR44170">
    <property type="entry name" value="PROTEIN SIDEKICK"/>
    <property type="match status" value="1"/>
</dbReference>
<name>A0AAJ6YRW0_9HYME</name>
<dbReference type="PROSITE" id="PS50853">
    <property type="entry name" value="FN3"/>
    <property type="match status" value="4"/>
</dbReference>
<feature type="domain" description="Ig-like" evidence="10">
    <location>
        <begin position="681"/>
        <end position="773"/>
    </location>
</feature>
<dbReference type="InterPro" id="IPR016186">
    <property type="entry name" value="C-type_lectin-like/link_sf"/>
</dbReference>
<dbReference type="Gene3D" id="2.60.40.10">
    <property type="entry name" value="Immunoglobulins"/>
    <property type="match status" value="10"/>
</dbReference>
<dbReference type="Proteomes" id="UP000695007">
    <property type="component" value="Unplaced"/>
</dbReference>
<evidence type="ECO:0000256" key="8">
    <source>
        <dbReference type="SAM" id="MobiDB-lite"/>
    </source>
</evidence>
<feature type="region of interest" description="Disordered" evidence="8">
    <location>
        <begin position="870"/>
        <end position="893"/>
    </location>
</feature>
<sequence length="1223" mass="139601">MSLRDKLIFLSVVISVVASQTFYYNEIDHKCPKPWISFQDSCYRFIKSSRSREEARRNCLAYQADLLSINSLEEHGNTLRELLQQDLQHRKWYTGVRMQGSYWTNEDGTQLINMDNAFLPERLDNAHKKDYLVYGYSEGLKRWGLEKVNGQDLYYYICEALAANLYYLQSDDRTYQYGIEVNDPLKIPRGPYFIKQPDNKVFDVTKRVVNNDVFLSCLAGGYPAPTYDWFKEDFQNDRLIAKKIDPLQNIRYTISGGTLIIFAPNQTEDRGTYHCKATNMFGTIRSESVELSFGYILEFNLKRPEERGDEHWGKAVYCDPPQHFPGVKYYWAREAFPYFVDDDNERLFVSYDGALYFSALEKIDQANYSCNVQSTASDTGRNGPFFPLYVSPHLTPQQLKFPINFPKIFPEAPIAGDQVRMECIAFGFPVPSYNWTRHGADLPRGAYLTNHNRVLIIPRVRIEDQGKYVCRARNEKTSITESLYLSIQAAPNFTVPLADKHMDNRGELTWVCEAFGIPDVTYNWLRNGDILDMYTLPPEDRDRYLIQDNVLKIKSLDPEKDEAMYQCEARNQLKTKYSSAQLRVLSLKPSFKKRPLEPETYAAEGGNVTIICNPEAAPRPKFTWKKDGNILGSGGRRRILDSGSLIISPVSRDDEGTYVCQASNQYGNDESRGRLIVLNGPRLIEALPPRIVTAINYNQTLRCLAQTDEMLDVAYIWMHNDMRIRDKDLKANPHIVVDGGTLHIINATFAEAGDYECIVKSAVGRIASRTMITIEGPPGPPGGIQVVNVAKTSVTLTWTDGAFHGRPIVKYAIGARTNWNHTWFNLTKDYTLYTEVDRYNGRKQVYLENVLHPYTTYEFRVQAGNELGYGPASMPSPQYSTPSDKPMKAPSNIRGGGGKIGDLTIKWDPLKSAEQYGPGVYYKVYWRRKHAESEFQSQPLKEHGNVGMAVVSIQSQYYYTEYEVQVQPANDIGYGPKSDIVTIFSAEDMPQVAPQQVSALSHNGTALNVTWQPIEQTRERVRGKLIGHRIKYWKEKNREEDAVYYLSRTTRPWSLVVGLQPNTYYYVKVMAYNSAGEGPESERFLERTYRKSPQNPPSSVHVFGRNPTSVRVTWRYVQNIKDEEPVIGFKIRVWETDQDMSTAVDTIVPVGAIEAIINNLGVGKEFYLRVLAYSNGGDGRMSSPAHRFRMGDASDYGNATSKKMVNSTLIIVMLMFFKVFGYV</sequence>
<dbReference type="Gene3D" id="3.10.100.10">
    <property type="entry name" value="Mannose-Binding Protein A, subunit A"/>
    <property type="match status" value="1"/>
</dbReference>
<feature type="domain" description="Ig-like" evidence="10">
    <location>
        <begin position="406"/>
        <end position="486"/>
    </location>
</feature>
<dbReference type="GO" id="GO:0098609">
    <property type="term" value="P:cell-cell adhesion"/>
    <property type="evidence" value="ECO:0007669"/>
    <property type="project" value="TreeGrafter"/>
</dbReference>
<evidence type="ECO:0000313" key="12">
    <source>
        <dbReference type="Proteomes" id="UP000695007"/>
    </source>
</evidence>
<evidence type="ECO:0000256" key="5">
    <source>
        <dbReference type="ARBA" id="ARBA00023157"/>
    </source>
</evidence>
<dbReference type="GO" id="GO:0005886">
    <property type="term" value="C:plasma membrane"/>
    <property type="evidence" value="ECO:0007669"/>
    <property type="project" value="UniProtKB-SubCell"/>
</dbReference>
<dbReference type="Pfam" id="PF00041">
    <property type="entry name" value="fn3"/>
    <property type="match status" value="3"/>
</dbReference>
<dbReference type="InterPro" id="IPR016187">
    <property type="entry name" value="CTDL_fold"/>
</dbReference>
<dbReference type="FunFam" id="2.60.40.10:FF:001529">
    <property type="entry name" value="Cell adhesion molecule"/>
    <property type="match status" value="1"/>
</dbReference>
<dbReference type="SMART" id="SM00408">
    <property type="entry name" value="IGc2"/>
    <property type="match status" value="5"/>
</dbReference>
<evidence type="ECO:0000313" key="13">
    <source>
        <dbReference type="RefSeq" id="XP_011503046.1"/>
    </source>
</evidence>
<gene>
    <name evidence="13" type="primary">LOC105366336</name>
</gene>
<feature type="domain" description="Ig-like" evidence="10">
    <location>
        <begin position="589"/>
        <end position="676"/>
    </location>
</feature>
<dbReference type="KEGG" id="csol:105366336"/>
<dbReference type="InterPro" id="IPR003598">
    <property type="entry name" value="Ig_sub2"/>
</dbReference>
<dbReference type="InterPro" id="IPR013783">
    <property type="entry name" value="Ig-like_fold"/>
</dbReference>
<dbReference type="InterPro" id="IPR007110">
    <property type="entry name" value="Ig-like_dom"/>
</dbReference>
<dbReference type="SMART" id="SM00034">
    <property type="entry name" value="CLECT"/>
    <property type="match status" value="1"/>
</dbReference>
<dbReference type="RefSeq" id="XP_011503046.1">
    <property type="nucleotide sequence ID" value="XM_011504744.1"/>
</dbReference>
<keyword evidence="5" id="KW-1015">Disulfide bond</keyword>
<feature type="domain" description="Ig-like" evidence="10">
    <location>
        <begin position="308"/>
        <end position="391"/>
    </location>
</feature>
<dbReference type="FunFam" id="2.60.40.10:FF:000064">
    <property type="entry name" value="Contactin 1"/>
    <property type="match status" value="1"/>
</dbReference>
<evidence type="ECO:0000256" key="1">
    <source>
        <dbReference type="ARBA" id="ARBA00004236"/>
    </source>
</evidence>
<evidence type="ECO:0000256" key="7">
    <source>
        <dbReference type="ARBA" id="ARBA00023319"/>
    </source>
</evidence>
<dbReference type="InterPro" id="IPR036179">
    <property type="entry name" value="Ig-like_dom_sf"/>
</dbReference>
<dbReference type="InterPro" id="IPR001304">
    <property type="entry name" value="C-type_lectin-like"/>
</dbReference>
<feature type="chain" id="PRO_5042608173" evidence="9">
    <location>
        <begin position="20"/>
        <end position="1223"/>
    </location>
</feature>
<evidence type="ECO:0000256" key="3">
    <source>
        <dbReference type="ARBA" id="ARBA00022737"/>
    </source>
</evidence>
<feature type="domain" description="Fibronectin type-III" evidence="11">
    <location>
        <begin position="780"/>
        <end position="884"/>
    </location>
</feature>
<feature type="domain" description="Fibronectin type-III" evidence="11">
    <location>
        <begin position="1096"/>
        <end position="1193"/>
    </location>
</feature>
<evidence type="ECO:0000259" key="11">
    <source>
        <dbReference type="PROSITE" id="PS50853"/>
    </source>
</evidence>
<feature type="domain" description="Fibronectin type-III" evidence="11">
    <location>
        <begin position="889"/>
        <end position="988"/>
    </location>
</feature>
<dbReference type="Pfam" id="PF13927">
    <property type="entry name" value="Ig_3"/>
    <property type="match status" value="3"/>
</dbReference>
<dbReference type="InterPro" id="IPR036116">
    <property type="entry name" value="FN3_sf"/>
</dbReference>
<keyword evidence="4" id="KW-0472">Membrane</keyword>
<feature type="domain" description="Fibronectin type-III" evidence="11">
    <location>
        <begin position="993"/>
        <end position="1091"/>
    </location>
</feature>
<evidence type="ECO:0000256" key="6">
    <source>
        <dbReference type="ARBA" id="ARBA00023180"/>
    </source>
</evidence>
<accession>A0AAJ6YRW0</accession>
<dbReference type="SUPFAM" id="SSF48726">
    <property type="entry name" value="Immunoglobulin"/>
    <property type="match status" value="5"/>
</dbReference>
<keyword evidence="3" id="KW-0677">Repeat</keyword>
<dbReference type="InterPro" id="IPR003961">
    <property type="entry name" value="FN3_dom"/>
</dbReference>
<keyword evidence="7" id="KW-0393">Immunoglobulin domain</keyword>
<protein>
    <submittedName>
        <fullName evidence="13">Contactin</fullName>
    </submittedName>
</protein>
<keyword evidence="2" id="KW-1003">Cell membrane</keyword>